<dbReference type="Pfam" id="PF15057">
    <property type="entry name" value="DUF4537"/>
    <property type="match status" value="1"/>
</dbReference>
<dbReference type="AlphaFoldDB" id="A0A8C3AFW1"/>
<protein>
    <recommendedName>
        <fullName evidence="2">DUF4537 domain-containing protein</fullName>
    </recommendedName>
</protein>
<evidence type="ECO:0000256" key="1">
    <source>
        <dbReference type="SAM" id="MobiDB-lite"/>
    </source>
</evidence>
<dbReference type="InterPro" id="IPR032770">
    <property type="entry name" value="DUF4537"/>
</dbReference>
<dbReference type="Proteomes" id="UP000694565">
    <property type="component" value="Unplaced"/>
</dbReference>
<organism evidence="3 4">
    <name type="scientific">Cyclopterus lumpus</name>
    <name type="common">Lumpsucker</name>
    <dbReference type="NCBI Taxonomy" id="8103"/>
    <lineage>
        <taxon>Eukaryota</taxon>
        <taxon>Metazoa</taxon>
        <taxon>Chordata</taxon>
        <taxon>Craniata</taxon>
        <taxon>Vertebrata</taxon>
        <taxon>Euteleostomi</taxon>
        <taxon>Actinopterygii</taxon>
        <taxon>Neopterygii</taxon>
        <taxon>Teleostei</taxon>
        <taxon>Neoteleostei</taxon>
        <taxon>Acanthomorphata</taxon>
        <taxon>Eupercaria</taxon>
        <taxon>Perciformes</taxon>
        <taxon>Cottioidei</taxon>
        <taxon>Cottales</taxon>
        <taxon>Cyclopteridae</taxon>
        <taxon>Cyclopterus</taxon>
    </lineage>
</organism>
<reference evidence="3" key="1">
    <citation type="submission" date="2025-08" db="UniProtKB">
        <authorList>
            <consortium name="Ensembl"/>
        </authorList>
    </citation>
    <scope>IDENTIFICATION</scope>
</reference>
<feature type="domain" description="DUF4537" evidence="2">
    <location>
        <begin position="56"/>
        <end position="140"/>
    </location>
</feature>
<evidence type="ECO:0000313" key="3">
    <source>
        <dbReference type="Ensembl" id="ENSCLMP00005041369.1"/>
    </source>
</evidence>
<dbReference type="Ensembl" id="ENSCLMT00005042884.1">
    <property type="protein sequence ID" value="ENSCLMP00005041369.1"/>
    <property type="gene ID" value="ENSCLMG00005019388.1"/>
</dbReference>
<evidence type="ECO:0000259" key="2">
    <source>
        <dbReference type="Pfam" id="PF15057"/>
    </source>
</evidence>
<feature type="compositionally biased region" description="Basic and acidic residues" evidence="1">
    <location>
        <begin position="256"/>
        <end position="267"/>
    </location>
</feature>
<proteinExistence type="predicted"/>
<accession>A0A8C3AFW1</accession>
<keyword evidence="4" id="KW-1185">Reference proteome</keyword>
<name>A0A8C3AFW1_CYCLU</name>
<sequence length="343" mass="37364">MTNIPIGIHLIHFNTPELYVCVCVFLGILRSPRCSLGNPCTRSGQTMGGPEFYTGGRVLARREADGFYYPGTGRGGVWVVEFDHPGGAGLGGVSPRRQVVCSLDMANQARGRPRPGDAVLSPWEPDLRRYGPGRVMAAAAAAHIDGFGGRGVKKTYFKRIVRELQVQTSASSRCCSWVRTCSSSCRSSSCRSSSCSSSSCSSSCSCSSCSCSSCTPRPLCTDCCPPSSRCCSVSNHRPRSFPPSCGSGFGRAEWDKPPDLRDTDVWRSDPGVPSSSSSSSSSSEDESRVLKLRSKQPRPPWRYWRQTGPEPQHTQTGGKHRCLPLRFIHTSCNTQYVCYRMCV</sequence>
<evidence type="ECO:0000313" key="4">
    <source>
        <dbReference type="Proteomes" id="UP000694565"/>
    </source>
</evidence>
<reference evidence="3" key="2">
    <citation type="submission" date="2025-09" db="UniProtKB">
        <authorList>
            <consortium name="Ensembl"/>
        </authorList>
    </citation>
    <scope>IDENTIFICATION</scope>
</reference>
<dbReference type="PANTHER" id="PTHR14343:SF3">
    <property type="entry name" value="SIMILAR TO PREDICTED GENE ICRFP703B1614Q5.5"/>
    <property type="match status" value="1"/>
</dbReference>
<dbReference type="GeneTree" id="ENSGT00940000174915"/>
<dbReference type="PANTHER" id="PTHR14343">
    <property type="entry name" value="VWFA DOMAIN-CONTAINING PROTEIN"/>
    <property type="match status" value="1"/>
</dbReference>
<feature type="region of interest" description="Disordered" evidence="1">
    <location>
        <begin position="256"/>
        <end position="318"/>
    </location>
</feature>